<keyword evidence="5" id="KW-0687">Ribonucleoprotein</keyword>
<dbReference type="PROSITE" id="PS50881">
    <property type="entry name" value="S5_DSRBD"/>
    <property type="match status" value="1"/>
</dbReference>
<dbReference type="HAMAP" id="MF_01307_B">
    <property type="entry name" value="Ribosomal_uS5_B"/>
    <property type="match status" value="1"/>
</dbReference>
<evidence type="ECO:0000259" key="6">
    <source>
        <dbReference type="PROSITE" id="PS50881"/>
    </source>
</evidence>
<name>A0A382BWX5_9ZZZZ</name>
<dbReference type="Gene3D" id="3.30.160.20">
    <property type="match status" value="1"/>
</dbReference>
<proteinExistence type="inferred from homology"/>
<dbReference type="InterPro" id="IPR018192">
    <property type="entry name" value="Ribosomal_uS5_N_CS"/>
</dbReference>
<dbReference type="PANTHER" id="PTHR48277:SF1">
    <property type="entry name" value="MITOCHONDRIAL RIBOSOMAL PROTEIN S5"/>
    <property type="match status" value="1"/>
</dbReference>
<protein>
    <recommendedName>
        <fullName evidence="6">S5 DRBM domain-containing protein</fullName>
    </recommendedName>
</protein>
<feature type="domain" description="S5 DRBM" evidence="6">
    <location>
        <begin position="12"/>
        <end position="75"/>
    </location>
</feature>
<evidence type="ECO:0000313" key="7">
    <source>
        <dbReference type="EMBL" id="SVB18119.1"/>
    </source>
</evidence>
<evidence type="ECO:0000256" key="3">
    <source>
        <dbReference type="ARBA" id="ARBA00022884"/>
    </source>
</evidence>
<comment type="similarity">
    <text evidence="1">Belongs to the universal ribosomal protein uS5 family.</text>
</comment>
<dbReference type="SUPFAM" id="SSF54768">
    <property type="entry name" value="dsRNA-binding domain-like"/>
    <property type="match status" value="1"/>
</dbReference>
<dbReference type="GO" id="GO:0015935">
    <property type="term" value="C:small ribosomal subunit"/>
    <property type="evidence" value="ECO:0007669"/>
    <property type="project" value="InterPro"/>
</dbReference>
<sequence>MSAINPSELDLQEETVIKINRTAKVTSRGKRFRFSALVAIGDAKGHIGIGLGKSNEVISAIQKGKDIARRNIVKIPTINGTVPHKIIGKHGASRVIIKPAAPGTGIIAGGGVRAVMEQVGIHNVLTKRYGSKNSSNMVFATLNGLLNLKDAVAIANKRGIKIGEVFS</sequence>
<dbReference type="PANTHER" id="PTHR48277">
    <property type="entry name" value="MITOCHONDRIAL RIBOSOMAL PROTEIN S5"/>
    <property type="match status" value="1"/>
</dbReference>
<dbReference type="GO" id="GO:0006412">
    <property type="term" value="P:translation"/>
    <property type="evidence" value="ECO:0007669"/>
    <property type="project" value="InterPro"/>
</dbReference>
<dbReference type="InterPro" id="IPR014721">
    <property type="entry name" value="Ribsml_uS5_D2-typ_fold_subgr"/>
</dbReference>
<dbReference type="GO" id="GO:0019843">
    <property type="term" value="F:rRNA binding"/>
    <property type="evidence" value="ECO:0007669"/>
    <property type="project" value="UniProtKB-KW"/>
</dbReference>
<dbReference type="PROSITE" id="PS00585">
    <property type="entry name" value="RIBOSOMAL_S5"/>
    <property type="match status" value="1"/>
</dbReference>
<accession>A0A382BWX5</accession>
<dbReference type="InterPro" id="IPR005324">
    <property type="entry name" value="Ribosomal_uS5_C"/>
</dbReference>
<evidence type="ECO:0000256" key="2">
    <source>
        <dbReference type="ARBA" id="ARBA00022730"/>
    </source>
</evidence>
<dbReference type="Pfam" id="PF00333">
    <property type="entry name" value="Ribosomal_S5"/>
    <property type="match status" value="1"/>
</dbReference>
<evidence type="ECO:0000256" key="4">
    <source>
        <dbReference type="ARBA" id="ARBA00022980"/>
    </source>
</evidence>
<dbReference type="EMBL" id="UINC01031684">
    <property type="protein sequence ID" value="SVB18119.1"/>
    <property type="molecule type" value="Genomic_DNA"/>
</dbReference>
<dbReference type="InterPro" id="IPR020568">
    <property type="entry name" value="Ribosomal_Su5_D2-typ_SF"/>
</dbReference>
<dbReference type="Gene3D" id="3.30.230.10">
    <property type="match status" value="1"/>
</dbReference>
<dbReference type="GO" id="GO:0005737">
    <property type="term" value="C:cytoplasm"/>
    <property type="evidence" value="ECO:0007669"/>
    <property type="project" value="UniProtKB-ARBA"/>
</dbReference>
<dbReference type="AlphaFoldDB" id="A0A382BWX5"/>
<dbReference type="SUPFAM" id="SSF54211">
    <property type="entry name" value="Ribosomal protein S5 domain 2-like"/>
    <property type="match status" value="1"/>
</dbReference>
<dbReference type="GO" id="GO:0003735">
    <property type="term" value="F:structural constituent of ribosome"/>
    <property type="evidence" value="ECO:0007669"/>
    <property type="project" value="InterPro"/>
</dbReference>
<organism evidence="7">
    <name type="scientific">marine metagenome</name>
    <dbReference type="NCBI Taxonomy" id="408172"/>
    <lineage>
        <taxon>unclassified sequences</taxon>
        <taxon>metagenomes</taxon>
        <taxon>ecological metagenomes</taxon>
    </lineage>
</organism>
<keyword evidence="2" id="KW-0699">rRNA-binding</keyword>
<dbReference type="Pfam" id="PF03719">
    <property type="entry name" value="Ribosomal_S5_C"/>
    <property type="match status" value="1"/>
</dbReference>
<keyword evidence="3" id="KW-0694">RNA-binding</keyword>
<gene>
    <name evidence="7" type="ORF">METZ01_LOCUS170973</name>
</gene>
<dbReference type="InterPro" id="IPR000851">
    <property type="entry name" value="Ribosomal_uS5"/>
</dbReference>
<dbReference type="InterPro" id="IPR013810">
    <property type="entry name" value="Ribosomal_uS5_N"/>
</dbReference>
<dbReference type="InterPro" id="IPR005712">
    <property type="entry name" value="Ribosomal_uS5_bac-type"/>
</dbReference>
<keyword evidence="4" id="KW-0689">Ribosomal protein</keyword>
<dbReference type="NCBIfam" id="TIGR01021">
    <property type="entry name" value="rpsE_bact"/>
    <property type="match status" value="1"/>
</dbReference>
<evidence type="ECO:0000256" key="5">
    <source>
        <dbReference type="ARBA" id="ARBA00023274"/>
    </source>
</evidence>
<dbReference type="FunFam" id="3.30.230.10:FF:000002">
    <property type="entry name" value="30S ribosomal protein S5"/>
    <property type="match status" value="1"/>
</dbReference>
<reference evidence="7" key="1">
    <citation type="submission" date="2018-05" db="EMBL/GenBank/DDBJ databases">
        <authorList>
            <person name="Lanie J.A."/>
            <person name="Ng W.-L."/>
            <person name="Kazmierczak K.M."/>
            <person name="Andrzejewski T.M."/>
            <person name="Davidsen T.M."/>
            <person name="Wayne K.J."/>
            <person name="Tettelin H."/>
            <person name="Glass J.I."/>
            <person name="Rusch D."/>
            <person name="Podicherti R."/>
            <person name="Tsui H.-C.T."/>
            <person name="Winkler M.E."/>
        </authorList>
    </citation>
    <scope>NUCLEOTIDE SEQUENCE</scope>
</reference>
<evidence type="ECO:0000256" key="1">
    <source>
        <dbReference type="ARBA" id="ARBA00008945"/>
    </source>
</evidence>